<evidence type="ECO:0008006" key="4">
    <source>
        <dbReference type="Google" id="ProtNLM"/>
    </source>
</evidence>
<evidence type="ECO:0000313" key="3">
    <source>
        <dbReference type="Proteomes" id="UP000324973"/>
    </source>
</evidence>
<keyword evidence="3" id="KW-1185">Reference proteome</keyword>
<dbReference type="Proteomes" id="UP000324973">
    <property type="component" value="Unassembled WGS sequence"/>
</dbReference>
<organism evidence="2 3">
    <name type="scientific">Luteimonas viscosa</name>
    <dbReference type="NCBI Taxonomy" id="1132694"/>
    <lineage>
        <taxon>Bacteria</taxon>
        <taxon>Pseudomonadati</taxon>
        <taxon>Pseudomonadota</taxon>
        <taxon>Gammaproteobacteria</taxon>
        <taxon>Lysobacterales</taxon>
        <taxon>Lysobacteraceae</taxon>
        <taxon>Luteimonas</taxon>
    </lineage>
</organism>
<name>A0A5D4XRA0_9GAMM</name>
<dbReference type="InterPro" id="IPR007470">
    <property type="entry name" value="HemX"/>
</dbReference>
<comment type="caution">
    <text evidence="2">The sequence shown here is derived from an EMBL/GenBank/DDBJ whole genome shotgun (WGS) entry which is preliminary data.</text>
</comment>
<reference evidence="2 3" key="1">
    <citation type="submission" date="2019-08" db="EMBL/GenBank/DDBJ databases">
        <title>Luteimonas viscosus sp. nov., isolated from soil of a sunflower field.</title>
        <authorList>
            <person name="Jianli Z."/>
            <person name="Ying Z."/>
        </authorList>
    </citation>
    <scope>NUCLEOTIDE SEQUENCE [LARGE SCALE GENOMIC DNA]</scope>
    <source>
        <strain evidence="2 3">XBU10</strain>
    </source>
</reference>
<dbReference type="PANTHER" id="PTHR38043">
    <property type="entry name" value="PROTEIN HEMX"/>
    <property type="match status" value="1"/>
</dbReference>
<proteinExistence type="predicted"/>
<gene>
    <name evidence="2" type="ORF">FZO89_08360</name>
</gene>
<evidence type="ECO:0000313" key="2">
    <source>
        <dbReference type="EMBL" id="TYT26271.1"/>
    </source>
</evidence>
<dbReference type="RefSeq" id="WP_149102820.1">
    <property type="nucleotide sequence ID" value="NZ_VTFT01000001.1"/>
</dbReference>
<accession>A0A5D4XRA0</accession>
<dbReference type="AlphaFoldDB" id="A0A5D4XRA0"/>
<keyword evidence="1" id="KW-0175">Coiled coil</keyword>
<dbReference type="PANTHER" id="PTHR38043:SF1">
    <property type="entry name" value="PROTEIN HEMX"/>
    <property type="match status" value="1"/>
</dbReference>
<evidence type="ECO:0000256" key="1">
    <source>
        <dbReference type="SAM" id="Coils"/>
    </source>
</evidence>
<dbReference type="EMBL" id="VTFT01000001">
    <property type="protein sequence ID" value="TYT26271.1"/>
    <property type="molecule type" value="Genomic_DNA"/>
</dbReference>
<feature type="coiled-coil region" evidence="1">
    <location>
        <begin position="50"/>
        <end position="98"/>
    </location>
</feature>
<sequence length="324" mass="35247">MSDTPTVPAASRRRTGSAIAWVLVLALLGAAAFAGWQRWEAVREAGMRAADADRQRIGSLEERIATLRRDQRAQTARLQQAEATNRLLREEVIGLGQRAALVEESVQRLADPERDAAQALRLDEVELLLAQGQQRLQLAGDLDGARQAYALAAQLLDGIADPAWLDLRQALTQERAALDALGEDPKAVAAGRLEAFAAALPSLPREASAARAAPAWWERAFSKVVDVRPSAAAVAVDPADRAAGLAALQLELTLGQAAIERRDEAGYRAALSRVDGWLLRLWPDSAERADRRRALQALRQRPLRVELPALGSTLTQLRQQRSAR</sequence>
<dbReference type="OrthoDB" id="6028255at2"/>
<protein>
    <recommendedName>
        <fullName evidence="4">Uroporphyrin-3 C-methyltransferase</fullName>
    </recommendedName>
</protein>